<dbReference type="STRING" id="1802055.A3A74_01435"/>
<dbReference type="AlphaFoldDB" id="A0A1F7ICE3"/>
<accession>A0A1F7ICE3</accession>
<protein>
    <submittedName>
        <fullName evidence="1">Uncharacterized protein</fullName>
    </submittedName>
</protein>
<dbReference type="Proteomes" id="UP000179270">
    <property type="component" value="Unassembled WGS sequence"/>
</dbReference>
<organism evidence="1 2">
    <name type="scientific">Candidatus Roizmanbacteria bacterium RIFCSPLOWO2_01_FULL_35_13</name>
    <dbReference type="NCBI Taxonomy" id="1802055"/>
    <lineage>
        <taxon>Bacteria</taxon>
        <taxon>Candidatus Roizmaniibacteriota</taxon>
    </lineage>
</organism>
<proteinExistence type="predicted"/>
<gene>
    <name evidence="1" type="ORF">A3A74_01435</name>
</gene>
<reference evidence="1 2" key="1">
    <citation type="journal article" date="2016" name="Nat. Commun.">
        <title>Thousands of microbial genomes shed light on interconnected biogeochemical processes in an aquifer system.</title>
        <authorList>
            <person name="Anantharaman K."/>
            <person name="Brown C.T."/>
            <person name="Hug L.A."/>
            <person name="Sharon I."/>
            <person name="Castelle C.J."/>
            <person name="Probst A.J."/>
            <person name="Thomas B.C."/>
            <person name="Singh A."/>
            <person name="Wilkins M.J."/>
            <person name="Karaoz U."/>
            <person name="Brodie E.L."/>
            <person name="Williams K.H."/>
            <person name="Hubbard S.S."/>
            <person name="Banfield J.F."/>
        </authorList>
    </citation>
    <scope>NUCLEOTIDE SEQUENCE [LARGE SCALE GENOMIC DNA]</scope>
</reference>
<comment type="caution">
    <text evidence="1">The sequence shown here is derived from an EMBL/GenBank/DDBJ whole genome shotgun (WGS) entry which is preliminary data.</text>
</comment>
<dbReference type="EMBL" id="MGAF01000023">
    <property type="protein sequence ID" value="OGK41018.1"/>
    <property type="molecule type" value="Genomic_DNA"/>
</dbReference>
<name>A0A1F7ICE3_9BACT</name>
<sequence>MSKQDNFQERYLISLDKSDGGLIIRKILESPNNLAIDIIKVLFSNNFEKIKLDLDSIKKFVAGISRADSFSKSYRLANYYGYLFSFHQYFHSSYRARQGKALEALLNQILRECGDNFFVADKTNEKIKLIKELFPKMKSKLDLDAVCRKNTKSYLTVQLRSRDDTGGTTAKGSLVDFLRKSFDWKKNSRKKLLYLVTIWDAIDSNQKKITKSKIYENLKHIIGKQYSEKKFIDSVEQGIKVRDGVVLKMVYGTEDLAKTLGGWAKPEAKIDFHTINKMIKKVESWDDLWLSYAMVSLELDNQKIAGFSNAELLKKYISKDDIKTIIESDNQVLSANKIALKIAPSWKENSIPANSLSEKIHYIRDLILLRCIYEIS</sequence>
<evidence type="ECO:0000313" key="2">
    <source>
        <dbReference type="Proteomes" id="UP000179270"/>
    </source>
</evidence>
<evidence type="ECO:0000313" key="1">
    <source>
        <dbReference type="EMBL" id="OGK41018.1"/>
    </source>
</evidence>